<keyword evidence="1" id="KW-0812">Transmembrane</keyword>
<keyword evidence="1" id="KW-1133">Transmembrane helix</keyword>
<evidence type="ECO:0000313" key="2">
    <source>
        <dbReference type="EMBL" id="MFC0625957.1"/>
    </source>
</evidence>
<keyword evidence="1" id="KW-0472">Membrane</keyword>
<keyword evidence="3" id="KW-1185">Reference proteome</keyword>
<sequence length="140" mass="14669">MTDPVTDHLDARYGRVRRAGRRSLLLALGGLLVLAGLAWLVWVAVLHSTPPVASRLIGFEIVSPSAAKATIEVERSDDVTAAACRVQAKAPDFSVVGEVTVNVAAGGPQRQMLTADVTTQRAATAVVLIGCTTPGSDRPR</sequence>
<dbReference type="Pfam" id="PF14155">
    <property type="entry name" value="DUF4307"/>
    <property type="match status" value="1"/>
</dbReference>
<accession>A0ABV6QQR1</accession>
<comment type="caution">
    <text evidence="2">The sequence shown here is derived from an EMBL/GenBank/DDBJ whole genome shotgun (WGS) entry which is preliminary data.</text>
</comment>
<dbReference type="InterPro" id="IPR025443">
    <property type="entry name" value="DUF4307"/>
</dbReference>
<feature type="transmembrane region" description="Helical" evidence="1">
    <location>
        <begin position="24"/>
        <end position="45"/>
    </location>
</feature>
<gene>
    <name evidence="2" type="ORF">ACFFGN_17900</name>
</gene>
<protein>
    <submittedName>
        <fullName evidence="2">DUF4307 domain-containing protein</fullName>
    </submittedName>
</protein>
<organism evidence="2 3">
    <name type="scientific">Kribbella deserti</name>
    <dbReference type="NCBI Taxonomy" id="1926257"/>
    <lineage>
        <taxon>Bacteria</taxon>
        <taxon>Bacillati</taxon>
        <taxon>Actinomycetota</taxon>
        <taxon>Actinomycetes</taxon>
        <taxon>Propionibacteriales</taxon>
        <taxon>Kribbellaceae</taxon>
        <taxon>Kribbella</taxon>
    </lineage>
</organism>
<reference evidence="2 3" key="1">
    <citation type="submission" date="2024-09" db="EMBL/GenBank/DDBJ databases">
        <authorList>
            <person name="Sun Q."/>
            <person name="Mori K."/>
        </authorList>
    </citation>
    <scope>NUCLEOTIDE SEQUENCE [LARGE SCALE GENOMIC DNA]</scope>
    <source>
        <strain evidence="2 3">CGMCC 1.15906</strain>
    </source>
</reference>
<dbReference type="Proteomes" id="UP001589890">
    <property type="component" value="Unassembled WGS sequence"/>
</dbReference>
<dbReference type="EMBL" id="JBHLTC010000019">
    <property type="protein sequence ID" value="MFC0625957.1"/>
    <property type="molecule type" value="Genomic_DNA"/>
</dbReference>
<proteinExistence type="predicted"/>
<name>A0ABV6QQR1_9ACTN</name>
<evidence type="ECO:0000313" key="3">
    <source>
        <dbReference type="Proteomes" id="UP001589890"/>
    </source>
</evidence>
<evidence type="ECO:0000256" key="1">
    <source>
        <dbReference type="SAM" id="Phobius"/>
    </source>
</evidence>
<dbReference type="RefSeq" id="WP_380048927.1">
    <property type="nucleotide sequence ID" value="NZ_JBHLTC010000019.1"/>
</dbReference>